<proteinExistence type="predicted"/>
<gene>
    <name evidence="3" type="ORF">GCM10010919_22720</name>
</gene>
<organism evidence="3 4">
    <name type="scientific">Alishewanella longhuensis</name>
    <dbReference type="NCBI Taxonomy" id="1091037"/>
    <lineage>
        <taxon>Bacteria</taxon>
        <taxon>Pseudomonadati</taxon>
        <taxon>Pseudomonadota</taxon>
        <taxon>Gammaproteobacteria</taxon>
        <taxon>Alteromonadales</taxon>
        <taxon>Alteromonadaceae</taxon>
        <taxon>Alishewanella</taxon>
    </lineage>
</organism>
<accession>A0ABQ3KYY8</accession>
<name>A0ABQ3KYY8_9ALTE</name>
<comment type="caution">
    <text evidence="3">The sequence shown here is derived from an EMBL/GenBank/DDBJ whole genome shotgun (WGS) entry which is preliminary data.</text>
</comment>
<evidence type="ECO:0000256" key="1">
    <source>
        <dbReference type="SAM" id="SignalP"/>
    </source>
</evidence>
<reference evidence="4" key="1">
    <citation type="journal article" date="2019" name="Int. J. Syst. Evol. Microbiol.">
        <title>The Global Catalogue of Microorganisms (GCM) 10K type strain sequencing project: providing services to taxonomists for standard genome sequencing and annotation.</title>
        <authorList>
            <consortium name="The Broad Institute Genomics Platform"/>
            <consortium name="The Broad Institute Genome Sequencing Center for Infectious Disease"/>
            <person name="Wu L."/>
            <person name="Ma J."/>
        </authorList>
    </citation>
    <scope>NUCLEOTIDE SEQUENCE [LARGE SCALE GENOMIC DNA]</scope>
    <source>
        <strain evidence="4">CGMCC 1.7003</strain>
    </source>
</reference>
<dbReference type="EMBL" id="BNAO01000005">
    <property type="protein sequence ID" value="GHG71447.1"/>
    <property type="molecule type" value="Genomic_DNA"/>
</dbReference>
<dbReference type="InterPro" id="IPR007314">
    <property type="entry name" value="Cofac_haem-bd_dom"/>
</dbReference>
<keyword evidence="1" id="KW-0732">Signal</keyword>
<feature type="signal peptide" evidence="1">
    <location>
        <begin position="1"/>
        <end position="35"/>
    </location>
</feature>
<dbReference type="RefSeq" id="WP_189433128.1">
    <property type="nucleotide sequence ID" value="NZ_BNAO01000005.1"/>
</dbReference>
<keyword evidence="4" id="KW-1185">Reference proteome</keyword>
<sequence length="329" mass="35852">MYKQSRRLKSARLKLAVLAGVMLLAATGCSQVAQAPSLLNGQAQTSAAVAMPPWQAPERQEHPLVGTLYQVSSAQQVSARAVLAGLPAGSWLLLGEQHDHPDHHQLQLWVLQQLAAEQRLGAVAMEMLNTEQQAALDAQLTQGAQSSPEALNWPERGWPFANYQAQVRFALDHAVRVVAADYNDSEKTALRQNTGSVTEYSAEHTGYLAELIVKSHCGMFTAERARPAARMQIARDQQMARQMLANKQSNKVNVLIAGGQHVRKDIGVPLWLEEQPVLSILLVSVTESTNPQDYLPKALTADAPASAVADLIWFVPAIPAMDYCAQLKS</sequence>
<dbReference type="Pfam" id="PF04187">
    <property type="entry name" value="Cofac_haem_bdg"/>
    <property type="match status" value="1"/>
</dbReference>
<evidence type="ECO:0000259" key="2">
    <source>
        <dbReference type="Pfam" id="PF04187"/>
    </source>
</evidence>
<evidence type="ECO:0000313" key="3">
    <source>
        <dbReference type="EMBL" id="GHG71447.1"/>
    </source>
</evidence>
<evidence type="ECO:0000313" key="4">
    <source>
        <dbReference type="Proteomes" id="UP000659697"/>
    </source>
</evidence>
<dbReference type="Proteomes" id="UP000659697">
    <property type="component" value="Unassembled WGS sequence"/>
</dbReference>
<dbReference type="PROSITE" id="PS51257">
    <property type="entry name" value="PROKAR_LIPOPROTEIN"/>
    <property type="match status" value="1"/>
</dbReference>
<dbReference type="Gene3D" id="3.40.50.11550">
    <property type="match status" value="2"/>
</dbReference>
<feature type="domain" description="Haem-binding uptake Tiki superfamily ChaN" evidence="2">
    <location>
        <begin position="88"/>
        <end position="272"/>
    </location>
</feature>
<feature type="chain" id="PRO_5046731188" description="Haem-binding uptake Tiki superfamily ChaN domain-containing protein" evidence="1">
    <location>
        <begin position="36"/>
        <end position="329"/>
    </location>
</feature>
<protein>
    <recommendedName>
        <fullName evidence="2">Haem-binding uptake Tiki superfamily ChaN domain-containing protein</fullName>
    </recommendedName>
</protein>
<dbReference type="SUPFAM" id="SSF159501">
    <property type="entry name" value="EreA/ChaN-like"/>
    <property type="match status" value="1"/>
</dbReference>